<evidence type="ECO:0000256" key="1">
    <source>
        <dbReference type="ARBA" id="ARBA00007913"/>
    </source>
</evidence>
<evidence type="ECO:0000259" key="6">
    <source>
        <dbReference type="Pfam" id="PF13086"/>
    </source>
</evidence>
<dbReference type="PANTHER" id="PTHR43788">
    <property type="entry name" value="DNA2/NAM7 HELICASE FAMILY MEMBER"/>
    <property type="match status" value="1"/>
</dbReference>
<dbReference type="InterPro" id="IPR027417">
    <property type="entry name" value="P-loop_NTPase"/>
</dbReference>
<dbReference type="EMBL" id="LT630003">
    <property type="protein sequence ID" value="SET85795.1"/>
    <property type="molecule type" value="Genomic_DNA"/>
</dbReference>
<sequence length="997" mass="114348">MSNEYNLIKYWRNSLADAARMNIDAKKLEAAFTIPQNDVQAGFIDACITDKLFSEAFRIKKEDCNGEDATKDFVNVLICPIKAMAKVEHGSENDTFEQIITPLWIPAVISKSGRLLPKTDSFPWIPRDLLEPSFGKTITVGCVADVDEYLTIHKQLFKQENGWSAVWEYSKSMFEHVIKSPFDEYTIENYEIDSHAYIVVESPVQGATKNIISLYDNIIRDNQVPLLLKRYANIVDEQLFPLLDYAGEMEICKKHLGQMNYNFSLSVSQRQSMHHTLTIGAGQMLAVNGPPGTGKTTLLQSVVASLWVDAALQETEPPVIVAASANNQAVTNIIDSFGKIDEPEASLLAGRWLNGINSYGLYCPSQENIKKTKTKFQVADCSAKNRGPFPEKVEDSKYVKDNLEYFISNCSKYAQKELSNLSVCLKFLHDDLKDTVLKIEEGIHLFTKYTEYKEKISSFYAGYGGIETYLEQKKLEIKNLNSKIDDIKVIENGWLQHFDTQHWLLSLLSFLPPVKNRIMLRNRRYHNSTDFKIVADFSSQVDILNFIDDKKNKLFVQKKDYEDHLKNVESDNSELKNLKNSFWSWINKNEMEWEKKENNIDNGIKKEIEDLYSLLRYIDMNLRYKAFKIATHYWECRWLIQMMEQINNDYKETVNKENLKRKWYRYAKLTPCIVSTFYMIPKFFTAWRGNEQPLYDFIDLLIIDEAGQVPAEIAGAVFSLAKKSIVVGDALQIEPVWSINERIDIGNLKRHQIISSDSDSEIDTFLKSGMAASCGSVMKIAQRASKYQKYTAERGMFLSEHRRCFSDIIAYCNELAYKGRLEPQRENESGMPLPHMGYRDIKGKAAQFGGSWGNKKEAEAIAMWIRDNRDKLEQFYSEKDKKKRKQDIKTIIGVVTPFSYQGRLIRSELKQLEIKDITVGTVHSLQGAERNVIIFSSVYDSSQNGRNFFFDNGPNMLNVAVSRAKDSFLVFGDINIFDAGSNKPSGILRRNVKIPVL</sequence>
<gene>
    <name evidence="8" type="ORF">SAMN02745906_2476</name>
</gene>
<evidence type="ECO:0000256" key="5">
    <source>
        <dbReference type="ARBA" id="ARBA00022840"/>
    </source>
</evidence>
<accession>A0ABY1CAQ8</accession>
<evidence type="ECO:0000256" key="3">
    <source>
        <dbReference type="ARBA" id="ARBA00022801"/>
    </source>
</evidence>
<feature type="domain" description="DNA2/NAM7 helicase helicase" evidence="6">
    <location>
        <begin position="266"/>
        <end position="338"/>
    </location>
</feature>
<keyword evidence="9" id="KW-1185">Reference proteome</keyword>
<dbReference type="Pfam" id="PF13087">
    <property type="entry name" value="AAA_12"/>
    <property type="match status" value="1"/>
</dbReference>
<dbReference type="Proteomes" id="UP000198970">
    <property type="component" value="Chromosome I"/>
</dbReference>
<organism evidence="8 9">
    <name type="scientific">Lacrimispora sphenoides JCM 1415</name>
    <dbReference type="NCBI Taxonomy" id="1297793"/>
    <lineage>
        <taxon>Bacteria</taxon>
        <taxon>Bacillati</taxon>
        <taxon>Bacillota</taxon>
        <taxon>Clostridia</taxon>
        <taxon>Lachnospirales</taxon>
        <taxon>Lachnospiraceae</taxon>
        <taxon>Lacrimispora</taxon>
    </lineage>
</organism>
<keyword evidence="5" id="KW-0067">ATP-binding</keyword>
<dbReference type="SUPFAM" id="SSF52540">
    <property type="entry name" value="P-loop containing nucleoside triphosphate hydrolases"/>
    <property type="match status" value="2"/>
</dbReference>
<proteinExistence type="inferred from homology"/>
<reference evidence="8 9" key="1">
    <citation type="submission" date="2016-10" db="EMBL/GenBank/DDBJ databases">
        <authorList>
            <person name="Varghese N."/>
            <person name="Submissions S."/>
        </authorList>
    </citation>
    <scope>NUCLEOTIDE SEQUENCE [LARGE SCALE GENOMIC DNA]</scope>
    <source>
        <strain evidence="8 9">ATCC 19403</strain>
    </source>
</reference>
<evidence type="ECO:0000256" key="2">
    <source>
        <dbReference type="ARBA" id="ARBA00022741"/>
    </source>
</evidence>
<evidence type="ECO:0000259" key="7">
    <source>
        <dbReference type="Pfam" id="PF13087"/>
    </source>
</evidence>
<dbReference type="GO" id="GO:0004386">
    <property type="term" value="F:helicase activity"/>
    <property type="evidence" value="ECO:0007669"/>
    <property type="project" value="UniProtKB-KW"/>
</dbReference>
<evidence type="ECO:0000313" key="8">
    <source>
        <dbReference type="EMBL" id="SET85795.1"/>
    </source>
</evidence>
<dbReference type="PANTHER" id="PTHR43788:SF8">
    <property type="entry name" value="DNA-BINDING PROTEIN SMUBP-2"/>
    <property type="match status" value="1"/>
</dbReference>
<protein>
    <submittedName>
        <fullName evidence="8">Superfamily I DNA and/or RNA helicase</fullName>
    </submittedName>
</protein>
<keyword evidence="3" id="KW-0378">Hydrolase</keyword>
<keyword evidence="2" id="KW-0547">Nucleotide-binding</keyword>
<evidence type="ECO:0000313" key="9">
    <source>
        <dbReference type="Proteomes" id="UP000198970"/>
    </source>
</evidence>
<dbReference type="InterPro" id="IPR041677">
    <property type="entry name" value="DNA2/NAM7_AAA_11"/>
</dbReference>
<dbReference type="CDD" id="cd18808">
    <property type="entry name" value="SF1_C_Upf1"/>
    <property type="match status" value="1"/>
</dbReference>
<comment type="similarity">
    <text evidence="1">Belongs to the DNA2/NAM7 helicase family.</text>
</comment>
<dbReference type="RefSeq" id="WP_100042478.1">
    <property type="nucleotide sequence ID" value="NZ_LT630003.1"/>
</dbReference>
<name>A0ABY1CAQ8_9FIRM</name>
<dbReference type="Gene3D" id="3.40.50.300">
    <property type="entry name" value="P-loop containing nucleotide triphosphate hydrolases"/>
    <property type="match status" value="3"/>
</dbReference>
<dbReference type="InterPro" id="IPR047187">
    <property type="entry name" value="SF1_C_Upf1"/>
</dbReference>
<evidence type="ECO:0000256" key="4">
    <source>
        <dbReference type="ARBA" id="ARBA00022806"/>
    </source>
</evidence>
<dbReference type="InterPro" id="IPR041679">
    <property type="entry name" value="DNA2/NAM7-like_C"/>
</dbReference>
<dbReference type="Pfam" id="PF13086">
    <property type="entry name" value="AAA_11"/>
    <property type="match status" value="1"/>
</dbReference>
<keyword evidence="4 8" id="KW-0347">Helicase</keyword>
<feature type="domain" description="DNA2/NAM7 helicase-like C-terminal" evidence="7">
    <location>
        <begin position="792"/>
        <end position="974"/>
    </location>
</feature>
<dbReference type="InterPro" id="IPR050534">
    <property type="entry name" value="Coronavir_polyprotein_1ab"/>
</dbReference>